<evidence type="ECO:0000256" key="1">
    <source>
        <dbReference type="ARBA" id="ARBA00004429"/>
    </source>
</evidence>
<dbReference type="HAMAP" id="MF_01810">
    <property type="entry name" value="YidC_type1"/>
    <property type="match status" value="1"/>
</dbReference>
<evidence type="ECO:0000256" key="12">
    <source>
        <dbReference type="ARBA" id="ARBA00033342"/>
    </source>
</evidence>
<dbReference type="InterPro" id="IPR028053">
    <property type="entry name" value="Membr_insert_YidC_N"/>
</dbReference>
<dbReference type="PANTHER" id="PTHR12428:SF65">
    <property type="entry name" value="CYTOCHROME C OXIDASE ASSEMBLY PROTEIN COX18, MITOCHONDRIAL"/>
    <property type="match status" value="1"/>
</dbReference>
<evidence type="ECO:0000259" key="16">
    <source>
        <dbReference type="Pfam" id="PF14849"/>
    </source>
</evidence>
<dbReference type="Gene3D" id="2.70.98.90">
    <property type="match status" value="1"/>
</dbReference>
<dbReference type="PRINTS" id="PR00701">
    <property type="entry name" value="60KDINNERMP"/>
</dbReference>
<evidence type="ECO:0000256" key="7">
    <source>
        <dbReference type="ARBA" id="ARBA00022927"/>
    </source>
</evidence>
<feature type="compositionally biased region" description="Polar residues" evidence="14">
    <location>
        <begin position="38"/>
        <end position="56"/>
    </location>
</feature>
<dbReference type="InterPro" id="IPR019998">
    <property type="entry name" value="Membr_insert_YidC"/>
</dbReference>
<organism evidence="17 18">
    <name type="scientific">Denitromonas iodatirespirans</name>
    <dbReference type="NCBI Taxonomy" id="2795389"/>
    <lineage>
        <taxon>Bacteria</taxon>
        <taxon>Pseudomonadati</taxon>
        <taxon>Pseudomonadota</taxon>
        <taxon>Betaproteobacteria</taxon>
        <taxon>Rhodocyclales</taxon>
        <taxon>Zoogloeaceae</taxon>
        <taxon>Denitromonas</taxon>
    </lineage>
</organism>
<comment type="subcellular location">
    <subcellularLocation>
        <location evidence="1">Cell inner membrane</location>
        <topology evidence="1">Multi-pass membrane protein</topology>
    </subcellularLocation>
    <subcellularLocation>
        <location evidence="13">Cell membrane</location>
        <topology evidence="13">Multi-pass membrane protein</topology>
    </subcellularLocation>
</comment>
<dbReference type="NCBIfam" id="TIGR03593">
    <property type="entry name" value="yidC_nterm"/>
    <property type="match status" value="1"/>
</dbReference>
<evidence type="ECO:0000256" key="4">
    <source>
        <dbReference type="ARBA" id="ARBA00022448"/>
    </source>
</evidence>
<protein>
    <recommendedName>
        <fullName evidence="3 13">Membrane protein insertase YidC</fullName>
    </recommendedName>
    <alternativeName>
        <fullName evidence="12 13">Foldase YidC</fullName>
    </alternativeName>
    <alternativeName>
        <fullName evidence="13">Membrane protein YidC</fullName>
    </alternativeName>
    <alternativeName>
        <fullName evidence="11 13">membrane integrase YidC</fullName>
    </alternativeName>
</protein>
<evidence type="ECO:0000313" key="17">
    <source>
        <dbReference type="EMBL" id="MBT0959964.1"/>
    </source>
</evidence>
<dbReference type="NCBIfam" id="NF002353">
    <property type="entry name" value="PRK01318.1-4"/>
    <property type="match status" value="1"/>
</dbReference>
<dbReference type="InterPro" id="IPR001708">
    <property type="entry name" value="YidC/ALB3/OXA1/COX18"/>
</dbReference>
<evidence type="ECO:0000256" key="9">
    <source>
        <dbReference type="ARBA" id="ARBA00023136"/>
    </source>
</evidence>
<evidence type="ECO:0000256" key="3">
    <source>
        <dbReference type="ARBA" id="ARBA00015325"/>
    </source>
</evidence>
<dbReference type="GO" id="GO:0051205">
    <property type="term" value="P:protein insertion into membrane"/>
    <property type="evidence" value="ECO:0007669"/>
    <property type="project" value="TreeGrafter"/>
</dbReference>
<dbReference type="Pfam" id="PF14849">
    <property type="entry name" value="YidC_periplas"/>
    <property type="match status" value="1"/>
</dbReference>
<keyword evidence="10 13" id="KW-0143">Chaperone</keyword>
<evidence type="ECO:0000259" key="15">
    <source>
        <dbReference type="Pfam" id="PF02096"/>
    </source>
</evidence>
<comment type="subunit">
    <text evidence="13">Interacts with the Sec translocase complex via SecD. Specifically interacts with transmembrane segments of nascent integral membrane proteins during membrane integration.</text>
</comment>
<dbReference type="InterPro" id="IPR047196">
    <property type="entry name" value="YidC_ALB_C"/>
</dbReference>
<feature type="transmembrane region" description="Helical" evidence="13">
    <location>
        <begin position="337"/>
        <end position="355"/>
    </location>
</feature>
<dbReference type="CDD" id="cd20070">
    <property type="entry name" value="5TM_YidC_Alb3"/>
    <property type="match status" value="1"/>
</dbReference>
<dbReference type="GO" id="GO:0015031">
    <property type="term" value="P:protein transport"/>
    <property type="evidence" value="ECO:0007669"/>
    <property type="project" value="UniProtKB-KW"/>
</dbReference>
<keyword evidence="18" id="KW-1185">Reference proteome</keyword>
<feature type="domain" description="Membrane insertase YidC N-terminal" evidence="16">
    <location>
        <begin position="76"/>
        <end position="350"/>
    </location>
</feature>
<keyword evidence="7 13" id="KW-0653">Protein transport</keyword>
<feature type="transmembrane region" description="Helical" evidence="13">
    <location>
        <begin position="500"/>
        <end position="525"/>
    </location>
</feature>
<dbReference type="InterPro" id="IPR038221">
    <property type="entry name" value="YidC_periplasmic_sf"/>
</dbReference>
<comment type="caution">
    <text evidence="17">The sequence shown here is derived from an EMBL/GenBank/DDBJ whole genome shotgun (WGS) entry which is preliminary data.</text>
</comment>
<keyword evidence="6 13" id="KW-0812">Transmembrane</keyword>
<feature type="domain" description="Membrane insertase YidC/Oxa/ALB C-terminal" evidence="15">
    <location>
        <begin position="361"/>
        <end position="538"/>
    </location>
</feature>
<accession>A0A944H6A0</accession>
<comment type="function">
    <text evidence="13">Required for the insertion and/or proper folding and/or complex formation of integral membrane proteins into the membrane. Involved in integration of membrane proteins that insert both dependently and independently of the Sec translocase complex, as well as at least some lipoproteins. Aids folding of multispanning membrane proteins.</text>
</comment>
<gene>
    <name evidence="13 17" type="primary">yidC</name>
    <name evidence="17" type="ORF">I8J34_02150</name>
</gene>
<feature type="region of interest" description="Disordered" evidence="14">
    <location>
        <begin position="37"/>
        <end position="68"/>
    </location>
</feature>
<dbReference type="NCBIfam" id="TIGR03592">
    <property type="entry name" value="yidC_oxa1_cterm"/>
    <property type="match status" value="1"/>
</dbReference>
<name>A0A944H6A0_DENI1</name>
<evidence type="ECO:0000256" key="13">
    <source>
        <dbReference type="HAMAP-Rule" id="MF_01810"/>
    </source>
</evidence>
<dbReference type="NCBIfam" id="NF002352">
    <property type="entry name" value="PRK01318.1-3"/>
    <property type="match status" value="1"/>
</dbReference>
<evidence type="ECO:0000256" key="5">
    <source>
        <dbReference type="ARBA" id="ARBA00022475"/>
    </source>
</evidence>
<evidence type="ECO:0000256" key="6">
    <source>
        <dbReference type="ARBA" id="ARBA00022692"/>
    </source>
</evidence>
<evidence type="ECO:0000256" key="8">
    <source>
        <dbReference type="ARBA" id="ARBA00022989"/>
    </source>
</evidence>
<dbReference type="CDD" id="cd19961">
    <property type="entry name" value="EcYidC-like_peri"/>
    <property type="match status" value="1"/>
</dbReference>
<keyword evidence="4 13" id="KW-0813">Transport</keyword>
<dbReference type="InterPro" id="IPR028055">
    <property type="entry name" value="YidC/Oxa/ALB_C"/>
</dbReference>
<evidence type="ECO:0000313" key="18">
    <source>
        <dbReference type="Proteomes" id="UP000694660"/>
    </source>
</evidence>
<dbReference type="PANTHER" id="PTHR12428">
    <property type="entry name" value="OXA1"/>
    <property type="match status" value="1"/>
</dbReference>
<dbReference type="EMBL" id="JAEKFT010000002">
    <property type="protein sequence ID" value="MBT0959964.1"/>
    <property type="molecule type" value="Genomic_DNA"/>
</dbReference>
<keyword evidence="9 13" id="KW-0472">Membrane</keyword>
<dbReference type="GO" id="GO:0032977">
    <property type="term" value="F:membrane insertase activity"/>
    <property type="evidence" value="ECO:0007669"/>
    <property type="project" value="InterPro"/>
</dbReference>
<feature type="transmembrane region" description="Helical" evidence="13">
    <location>
        <begin position="361"/>
        <end position="381"/>
    </location>
</feature>
<evidence type="ECO:0000256" key="14">
    <source>
        <dbReference type="SAM" id="MobiDB-lite"/>
    </source>
</evidence>
<proteinExistence type="inferred from homology"/>
<keyword evidence="8 13" id="KW-1133">Transmembrane helix</keyword>
<dbReference type="RefSeq" id="WP_214359727.1">
    <property type="nucleotide sequence ID" value="NZ_JAEKFT010000002.1"/>
</dbReference>
<evidence type="ECO:0000256" key="11">
    <source>
        <dbReference type="ARBA" id="ARBA00033245"/>
    </source>
</evidence>
<feature type="transmembrane region" description="Helical" evidence="13">
    <location>
        <begin position="430"/>
        <end position="451"/>
    </location>
</feature>
<dbReference type="AlphaFoldDB" id="A0A944H6A0"/>
<dbReference type="GO" id="GO:0005886">
    <property type="term" value="C:plasma membrane"/>
    <property type="evidence" value="ECO:0007669"/>
    <property type="project" value="UniProtKB-SubCell"/>
</dbReference>
<evidence type="ECO:0000256" key="10">
    <source>
        <dbReference type="ARBA" id="ARBA00023186"/>
    </source>
</evidence>
<reference evidence="18" key="1">
    <citation type="journal article" date="2022" name="ISME J.">
        <title>Genetic and phylogenetic analysis of dissimilatory iodate-reducing bacteria identifies potential niches across the world's oceans.</title>
        <authorList>
            <person name="Reyes-Umana V."/>
            <person name="Henning Z."/>
            <person name="Lee K."/>
            <person name="Barnum T.P."/>
            <person name="Coates J.D."/>
        </authorList>
    </citation>
    <scope>NUCLEOTIDE SEQUENCE [LARGE SCALE GENOMIC DNA]</scope>
    <source>
        <strain evidence="18">IR12</strain>
    </source>
</reference>
<comment type="similarity">
    <text evidence="2 13">Belongs to the OXA1/ALB3/YidC family. Type 1 subfamily.</text>
</comment>
<feature type="transmembrane region" description="Helical" evidence="13">
    <location>
        <begin position="471"/>
        <end position="488"/>
    </location>
</feature>
<dbReference type="Proteomes" id="UP000694660">
    <property type="component" value="Unassembled WGS sequence"/>
</dbReference>
<feature type="transmembrane region" description="Helical" evidence="13">
    <location>
        <begin position="6"/>
        <end position="23"/>
    </location>
</feature>
<sequence length="548" mass="60585">MDNRRLILLTIFAFSIFMLWEGWGKYTNPPVAEVARSATATTPGSDTSIPQASTQLGGDASVPTETTAAADSAPTLTVRTDSVVALISADGGDIIRLELTHHKATADKSKNYVLLDNGTRHIYAAQSGLTGPGLPNHKTRFTLPEGEQVLADGADSLTVRLSAPAANGVAVDKLLTFHRDSYVIDVAYEIRNGSDTPVRTDAYFQFLRDGEAAETTEAMGVSTFTGPAFYTDANKFQKVSFDDIADGSAKFVKKDDNGWVAMVQHYFVSAYLPEQGVQREYFARKINDKFYTAGTILPVDEIAPGATASVGARLYSGPQEQEHLEAIAPGLDLVVDYGWLTVIAAPLFWVLQWFHNLTGNWGWAIILVTICLKIIFFPLSAASYKSMAKMRTLGPRLQRMKEQYGDDKARMQKEMMEIYKKEKINPLGGCLPILVQIPVFIALYWVLLGSVEMRQAPWLGWITDLSVKDPYFILPIIMGATMLIQMRLNPTPPDPMQAKVMMAMPIVFTFMFLFFPAGLVLYWVVNNTLSIAQQWQITKMIESGGKKT</sequence>
<keyword evidence="5 13" id="KW-1003">Cell membrane</keyword>
<evidence type="ECO:0000256" key="2">
    <source>
        <dbReference type="ARBA" id="ARBA00010527"/>
    </source>
</evidence>
<dbReference type="Pfam" id="PF02096">
    <property type="entry name" value="60KD_IMP"/>
    <property type="match status" value="1"/>
</dbReference>
<dbReference type="PRINTS" id="PR01900">
    <property type="entry name" value="YIDCPROTEIN"/>
</dbReference>